<evidence type="ECO:0000313" key="8">
    <source>
        <dbReference type="Proteomes" id="UP001230807"/>
    </source>
</evidence>
<dbReference type="Proteomes" id="UP001230807">
    <property type="component" value="Unassembled WGS sequence"/>
</dbReference>
<sequence>MTTKVEFDEQKSSRQIKIGVLMSYAAIGFNILAGLFYTPWMIAEIGKANYGLYMLSLSLVSIFAMDFGLEAAVSRFLSKYHALGDSEGASRFLGVAFKLFIGIAVLIGLVLIGVYLMIDTIYASLSPAEVETLQVLYIMVGFYIVVLFPTKPFNGIFIANERFVVLNWFNLMEKVSTVVLMVGALLFGFGLYALVFVNAIVGLSIIIGKGIYLLRKTETAIDFLHNSRSMYRDIFTFSSWTTVIAIAQRFILNITPTILGALASSASIALFSIGMVIEGYVWTISSAIGSLFLPKVTRMTTYNRQSELNHLLIRVGRIQLFIVGLIIISFATMGREFIGLWVGPDFFPSYTVALLLILPGIITLTQEIAYTTLIAVNQIKYRAFASLIVATVSVILSLLLSPHYGAIGAASAILVGNLIGTVIFMNVVYVRVLKLSMWKFFYECHVKIAPALMFLGILGFLLQRYLPVESLVHFLFKAIALGGAYFLFLWIFTFRDDEKELLRGFVRHASKTS</sequence>
<feature type="transmembrane region" description="Helical" evidence="6">
    <location>
        <begin position="234"/>
        <end position="252"/>
    </location>
</feature>
<name>A0ABT7MMI1_9BACL</name>
<dbReference type="PANTHER" id="PTHR30250:SF26">
    <property type="entry name" value="PSMA PROTEIN"/>
    <property type="match status" value="1"/>
</dbReference>
<evidence type="ECO:0000256" key="5">
    <source>
        <dbReference type="ARBA" id="ARBA00023136"/>
    </source>
</evidence>
<protein>
    <submittedName>
        <fullName evidence="7">Oligosaccharide flippase family protein</fullName>
    </submittedName>
</protein>
<feature type="transmembrane region" description="Helical" evidence="6">
    <location>
        <begin position="21"/>
        <end position="40"/>
    </location>
</feature>
<keyword evidence="5 6" id="KW-0472">Membrane</keyword>
<feature type="transmembrane region" description="Helical" evidence="6">
    <location>
        <begin position="383"/>
        <end position="400"/>
    </location>
</feature>
<feature type="transmembrane region" description="Helical" evidence="6">
    <location>
        <begin position="311"/>
        <end position="332"/>
    </location>
</feature>
<feature type="transmembrane region" description="Helical" evidence="6">
    <location>
        <begin position="92"/>
        <end position="116"/>
    </location>
</feature>
<proteinExistence type="predicted"/>
<feature type="transmembrane region" description="Helical" evidence="6">
    <location>
        <begin position="195"/>
        <end position="214"/>
    </location>
</feature>
<accession>A0ABT7MMI1</accession>
<keyword evidence="4 6" id="KW-1133">Transmembrane helix</keyword>
<keyword evidence="2" id="KW-1003">Cell membrane</keyword>
<feature type="transmembrane region" description="Helical" evidence="6">
    <location>
        <begin position="171"/>
        <end position="189"/>
    </location>
</feature>
<dbReference type="PANTHER" id="PTHR30250">
    <property type="entry name" value="PST FAMILY PREDICTED COLANIC ACID TRANSPORTER"/>
    <property type="match status" value="1"/>
</dbReference>
<feature type="transmembrane region" description="Helical" evidence="6">
    <location>
        <begin position="258"/>
        <end position="291"/>
    </location>
</feature>
<comment type="subcellular location">
    <subcellularLocation>
        <location evidence="1">Cell membrane</location>
        <topology evidence="1">Multi-pass membrane protein</topology>
    </subcellularLocation>
</comment>
<dbReference type="EMBL" id="JASWER010000003">
    <property type="protein sequence ID" value="MDL5376402.1"/>
    <property type="molecule type" value="Genomic_DNA"/>
</dbReference>
<dbReference type="Pfam" id="PF01943">
    <property type="entry name" value="Polysacc_synt"/>
    <property type="match status" value="1"/>
</dbReference>
<feature type="transmembrane region" description="Helical" evidence="6">
    <location>
        <begin position="406"/>
        <end position="428"/>
    </location>
</feature>
<evidence type="ECO:0000256" key="4">
    <source>
        <dbReference type="ARBA" id="ARBA00022989"/>
    </source>
</evidence>
<feature type="transmembrane region" description="Helical" evidence="6">
    <location>
        <begin position="52"/>
        <end position="72"/>
    </location>
</feature>
<organism evidence="7 8">
    <name type="scientific">Exiguobacterium mexicanum</name>
    <dbReference type="NCBI Taxonomy" id="340146"/>
    <lineage>
        <taxon>Bacteria</taxon>
        <taxon>Bacillati</taxon>
        <taxon>Bacillota</taxon>
        <taxon>Bacilli</taxon>
        <taxon>Bacillales</taxon>
        <taxon>Bacillales Family XII. Incertae Sedis</taxon>
        <taxon>Exiguobacterium</taxon>
    </lineage>
</organism>
<keyword evidence="3 6" id="KW-0812">Transmembrane</keyword>
<feature type="transmembrane region" description="Helical" evidence="6">
    <location>
        <begin position="474"/>
        <end position="494"/>
    </location>
</feature>
<feature type="transmembrane region" description="Helical" evidence="6">
    <location>
        <begin position="440"/>
        <end position="462"/>
    </location>
</feature>
<feature type="transmembrane region" description="Helical" evidence="6">
    <location>
        <begin position="136"/>
        <end position="159"/>
    </location>
</feature>
<evidence type="ECO:0000256" key="6">
    <source>
        <dbReference type="SAM" id="Phobius"/>
    </source>
</evidence>
<evidence type="ECO:0000256" key="2">
    <source>
        <dbReference type="ARBA" id="ARBA00022475"/>
    </source>
</evidence>
<reference evidence="7 8" key="1">
    <citation type="submission" date="2023-06" db="EMBL/GenBank/DDBJ databases">
        <title>Influencing factors and mechanism of Cr(VI) reduction by facultative anaerobic Exiguobacterium sp. PY14.</title>
        <authorList>
            <person name="Zou L."/>
        </authorList>
    </citation>
    <scope>NUCLEOTIDE SEQUENCE [LARGE SCALE GENOMIC DNA]</scope>
    <source>
        <strain evidence="7 8">PY14</strain>
    </source>
</reference>
<dbReference type="InterPro" id="IPR050833">
    <property type="entry name" value="Poly_Biosynth_Transport"/>
</dbReference>
<evidence type="ECO:0000256" key="1">
    <source>
        <dbReference type="ARBA" id="ARBA00004651"/>
    </source>
</evidence>
<dbReference type="RefSeq" id="WP_214834828.1">
    <property type="nucleotide sequence ID" value="NZ_CP183077.1"/>
</dbReference>
<dbReference type="InterPro" id="IPR002797">
    <property type="entry name" value="Polysacc_synth"/>
</dbReference>
<evidence type="ECO:0000313" key="7">
    <source>
        <dbReference type="EMBL" id="MDL5376402.1"/>
    </source>
</evidence>
<feature type="transmembrane region" description="Helical" evidence="6">
    <location>
        <begin position="352"/>
        <end position="376"/>
    </location>
</feature>
<keyword evidence="8" id="KW-1185">Reference proteome</keyword>
<comment type="caution">
    <text evidence="7">The sequence shown here is derived from an EMBL/GenBank/DDBJ whole genome shotgun (WGS) entry which is preliminary data.</text>
</comment>
<evidence type="ECO:0000256" key="3">
    <source>
        <dbReference type="ARBA" id="ARBA00022692"/>
    </source>
</evidence>
<gene>
    <name evidence="7" type="ORF">QR695_05220</name>
</gene>